<sequence>MTQRAFRLDHFLPYLLNQAAERTGSKFEQVYRDTYGLTRTRWRVISHLGTLGDMTAAAISRSSHTEKTKVSRAVAALEAEGLVLRVPSTVDRRTELLQLTDAGRSLFVSLSAEADRFDQELRTALGTDIAARLEQTLRQLAVDALPKLPDK</sequence>
<dbReference type="PANTHER" id="PTHR33164">
    <property type="entry name" value="TRANSCRIPTIONAL REGULATOR, MARR FAMILY"/>
    <property type="match status" value="1"/>
</dbReference>
<dbReference type="InterPro" id="IPR036388">
    <property type="entry name" value="WH-like_DNA-bd_sf"/>
</dbReference>
<name>A0A9X2HJN5_9SPHN</name>
<evidence type="ECO:0000313" key="3">
    <source>
        <dbReference type="Proteomes" id="UP001139451"/>
    </source>
</evidence>
<protein>
    <submittedName>
        <fullName evidence="2">MarR family transcriptional regulator</fullName>
    </submittedName>
</protein>
<dbReference type="Proteomes" id="UP001139451">
    <property type="component" value="Unassembled WGS sequence"/>
</dbReference>
<feature type="domain" description="HTH marR-type" evidence="1">
    <location>
        <begin position="9"/>
        <end position="142"/>
    </location>
</feature>
<dbReference type="PANTHER" id="PTHR33164:SF43">
    <property type="entry name" value="HTH-TYPE TRANSCRIPTIONAL REPRESSOR YETL"/>
    <property type="match status" value="1"/>
</dbReference>
<keyword evidence="3" id="KW-1185">Reference proteome</keyword>
<evidence type="ECO:0000313" key="2">
    <source>
        <dbReference type="EMBL" id="MCP3730319.1"/>
    </source>
</evidence>
<dbReference type="InterPro" id="IPR000835">
    <property type="entry name" value="HTH_MarR-typ"/>
</dbReference>
<dbReference type="RefSeq" id="WP_254292438.1">
    <property type="nucleotide sequence ID" value="NZ_JAMLDX010000004.1"/>
</dbReference>
<dbReference type="SUPFAM" id="SSF46785">
    <property type="entry name" value="Winged helix' DNA-binding domain"/>
    <property type="match status" value="1"/>
</dbReference>
<comment type="caution">
    <text evidence="2">The sequence shown here is derived from an EMBL/GenBank/DDBJ whole genome shotgun (WGS) entry which is preliminary data.</text>
</comment>
<dbReference type="Gene3D" id="1.10.10.10">
    <property type="entry name" value="Winged helix-like DNA-binding domain superfamily/Winged helix DNA-binding domain"/>
    <property type="match status" value="1"/>
</dbReference>
<dbReference type="AlphaFoldDB" id="A0A9X2HJN5"/>
<dbReference type="PRINTS" id="PR00598">
    <property type="entry name" value="HTHMARR"/>
</dbReference>
<proteinExistence type="predicted"/>
<evidence type="ECO:0000259" key="1">
    <source>
        <dbReference type="PROSITE" id="PS50995"/>
    </source>
</evidence>
<accession>A0A9X2HJN5</accession>
<reference evidence="2" key="1">
    <citation type="submission" date="2022-05" db="EMBL/GenBank/DDBJ databases">
        <title>Sphingomonas sp. strain MG17 Genome sequencing and assembly.</title>
        <authorList>
            <person name="Kim I."/>
        </authorList>
    </citation>
    <scope>NUCLEOTIDE SEQUENCE</scope>
    <source>
        <strain evidence="2">MG17</strain>
    </source>
</reference>
<dbReference type="GO" id="GO:0006950">
    <property type="term" value="P:response to stress"/>
    <property type="evidence" value="ECO:0007669"/>
    <property type="project" value="TreeGrafter"/>
</dbReference>
<dbReference type="InterPro" id="IPR036390">
    <property type="entry name" value="WH_DNA-bd_sf"/>
</dbReference>
<dbReference type="PROSITE" id="PS50995">
    <property type="entry name" value="HTH_MARR_2"/>
    <property type="match status" value="1"/>
</dbReference>
<dbReference type="SMART" id="SM00347">
    <property type="entry name" value="HTH_MARR"/>
    <property type="match status" value="1"/>
</dbReference>
<gene>
    <name evidence="2" type="ORF">M9978_07740</name>
</gene>
<dbReference type="EMBL" id="JAMLDX010000004">
    <property type="protein sequence ID" value="MCP3730319.1"/>
    <property type="molecule type" value="Genomic_DNA"/>
</dbReference>
<dbReference type="GO" id="GO:0003700">
    <property type="term" value="F:DNA-binding transcription factor activity"/>
    <property type="evidence" value="ECO:0007669"/>
    <property type="project" value="InterPro"/>
</dbReference>
<dbReference type="InterPro" id="IPR039422">
    <property type="entry name" value="MarR/SlyA-like"/>
</dbReference>
<dbReference type="Pfam" id="PF12802">
    <property type="entry name" value="MarR_2"/>
    <property type="match status" value="1"/>
</dbReference>
<organism evidence="2 3">
    <name type="scientific">Sphingomonas tagetis</name>
    <dbReference type="NCBI Taxonomy" id="2949092"/>
    <lineage>
        <taxon>Bacteria</taxon>
        <taxon>Pseudomonadati</taxon>
        <taxon>Pseudomonadota</taxon>
        <taxon>Alphaproteobacteria</taxon>
        <taxon>Sphingomonadales</taxon>
        <taxon>Sphingomonadaceae</taxon>
        <taxon>Sphingomonas</taxon>
    </lineage>
</organism>